<proteinExistence type="predicted"/>
<organism evidence="1 2">
    <name type="scientific">Stegodyphus mimosarum</name>
    <name type="common">African social velvet spider</name>
    <dbReference type="NCBI Taxonomy" id="407821"/>
    <lineage>
        <taxon>Eukaryota</taxon>
        <taxon>Metazoa</taxon>
        <taxon>Ecdysozoa</taxon>
        <taxon>Arthropoda</taxon>
        <taxon>Chelicerata</taxon>
        <taxon>Arachnida</taxon>
        <taxon>Araneae</taxon>
        <taxon>Araneomorphae</taxon>
        <taxon>Entelegynae</taxon>
        <taxon>Eresoidea</taxon>
        <taxon>Eresidae</taxon>
        <taxon>Stegodyphus</taxon>
    </lineage>
</organism>
<feature type="non-terminal residue" evidence="1">
    <location>
        <position position="53"/>
    </location>
</feature>
<keyword evidence="2" id="KW-1185">Reference proteome</keyword>
<accession>A0A087SVR7</accession>
<gene>
    <name evidence="1" type="ORF">X975_24886</name>
</gene>
<reference evidence="1 2" key="1">
    <citation type="submission" date="2013-11" db="EMBL/GenBank/DDBJ databases">
        <title>Genome sequencing of Stegodyphus mimosarum.</title>
        <authorList>
            <person name="Bechsgaard J."/>
        </authorList>
    </citation>
    <scope>NUCLEOTIDE SEQUENCE [LARGE SCALE GENOMIC DNA]</scope>
</reference>
<evidence type="ECO:0000313" key="1">
    <source>
        <dbReference type="EMBL" id="KFM56956.1"/>
    </source>
</evidence>
<dbReference type="EMBL" id="KK112177">
    <property type="protein sequence ID" value="KFM56956.1"/>
    <property type="molecule type" value="Genomic_DNA"/>
</dbReference>
<sequence length="53" mass="6732">MSIQNDITFQFFVNKYFLQVRFRIRQIPRIPYFNSHRQTFELLRMCRNRPQHV</sequence>
<name>A0A087SVR7_STEMI</name>
<protein>
    <submittedName>
        <fullName evidence="1">Uncharacterized protein</fullName>
    </submittedName>
</protein>
<dbReference type="Proteomes" id="UP000054359">
    <property type="component" value="Unassembled WGS sequence"/>
</dbReference>
<evidence type="ECO:0000313" key="2">
    <source>
        <dbReference type="Proteomes" id="UP000054359"/>
    </source>
</evidence>
<dbReference type="AlphaFoldDB" id="A0A087SVR7"/>